<dbReference type="SUPFAM" id="SSF53448">
    <property type="entry name" value="Nucleotide-diphospho-sugar transferases"/>
    <property type="match status" value="1"/>
</dbReference>
<comment type="caution">
    <text evidence="7">The sequence shown here is derived from an EMBL/GenBank/DDBJ whole genome shotgun (WGS) entry which is preliminary data.</text>
</comment>
<gene>
    <name evidence="7" type="ORF">cyc_01991</name>
</gene>
<dbReference type="InterPro" id="IPR029044">
    <property type="entry name" value="Nucleotide-diphossugar_trans"/>
</dbReference>
<comment type="catalytic activity">
    <reaction evidence="6">
        <text>N-acetyl-alpha-D-glucosamine 1-phosphate + UTP + H(+) = UDP-N-acetyl-alpha-D-glucosamine + diphosphate</text>
        <dbReference type="Rhea" id="RHEA:13509"/>
        <dbReference type="ChEBI" id="CHEBI:15378"/>
        <dbReference type="ChEBI" id="CHEBI:33019"/>
        <dbReference type="ChEBI" id="CHEBI:46398"/>
        <dbReference type="ChEBI" id="CHEBI:57705"/>
        <dbReference type="ChEBI" id="CHEBI:57776"/>
        <dbReference type="EC" id="2.7.7.23"/>
    </reaction>
</comment>
<accession>A0A1D3CTY2</accession>
<dbReference type="Gene3D" id="3.90.550.10">
    <property type="entry name" value="Spore Coat Polysaccharide Biosynthesis Protein SpsA, Chain A"/>
    <property type="match status" value="2"/>
</dbReference>
<evidence type="ECO:0000256" key="1">
    <source>
        <dbReference type="ARBA" id="ARBA00005208"/>
    </source>
</evidence>
<protein>
    <recommendedName>
        <fullName evidence="3">UDP-N-acetylglucosamine diphosphorylase</fullName>
        <ecNumber evidence="3">2.7.7.23</ecNumber>
    </recommendedName>
</protein>
<dbReference type="InParanoid" id="A0A1D3CTY2"/>
<dbReference type="PANTHER" id="PTHR11952:SF2">
    <property type="entry name" value="LD24639P"/>
    <property type="match status" value="1"/>
</dbReference>
<dbReference type="InterPro" id="IPR002618">
    <property type="entry name" value="UDPGP_fam"/>
</dbReference>
<dbReference type="PANTHER" id="PTHR11952">
    <property type="entry name" value="UDP- GLUCOSE PYROPHOSPHORYLASE"/>
    <property type="match status" value="1"/>
</dbReference>
<reference evidence="7 8" key="1">
    <citation type="journal article" date="2016" name="BMC Genomics">
        <title>Comparative genomics reveals Cyclospora cayetanensis possesses coccidia-like metabolism and invasion components but unique surface antigens.</title>
        <authorList>
            <person name="Liu S."/>
            <person name="Wang L."/>
            <person name="Zheng H."/>
            <person name="Xu Z."/>
            <person name="Roellig D.M."/>
            <person name="Li N."/>
            <person name="Frace M.A."/>
            <person name="Tang K."/>
            <person name="Arrowood M.J."/>
            <person name="Moss D.M."/>
            <person name="Zhang L."/>
            <person name="Feng Y."/>
            <person name="Xiao L."/>
        </authorList>
    </citation>
    <scope>NUCLEOTIDE SEQUENCE [LARGE SCALE GENOMIC DNA]</scope>
    <source>
        <strain evidence="7 8">CHN_HEN01</strain>
    </source>
</reference>
<dbReference type="EMBL" id="JROU02001983">
    <property type="protein sequence ID" value="OEH74638.1"/>
    <property type="molecule type" value="Genomic_DNA"/>
</dbReference>
<dbReference type="VEuPathDB" id="ToxoDB:cyc_01991"/>
<sequence>MGCLPRLAQEVEEEASWRRGCLPAEIVSSFIEILHCTGEDLPKYTNVSMRWRGELACLCEEGVWEALPLPGGVTMATSAASALRSAYEAAGQGHVFRFFDRLSDVERQQLLADLEKEDPHELRRLLQEALKTLQLTDDSPPRQIKPPHAVDLTPLSTADFPQQPEQLLNAYRQLLPPSAACLVVPLRDAPQALRQQWRDRGLRLIDYFGLNPSDVRFFSQGTIPAFDLEGHLMLAAAHQLRRTPDGNGGVFKALQISGILADMQQRKLEGIQILSVDNALAKVADPTFFGFACTSDADVGLPFLHTHMLYFIRHALAKVS</sequence>
<evidence type="ECO:0000313" key="8">
    <source>
        <dbReference type="Proteomes" id="UP000095192"/>
    </source>
</evidence>
<evidence type="ECO:0000256" key="2">
    <source>
        <dbReference type="ARBA" id="ARBA00010401"/>
    </source>
</evidence>
<evidence type="ECO:0000256" key="3">
    <source>
        <dbReference type="ARBA" id="ARBA00012457"/>
    </source>
</evidence>
<evidence type="ECO:0000256" key="4">
    <source>
        <dbReference type="ARBA" id="ARBA00022679"/>
    </source>
</evidence>
<dbReference type="GO" id="GO:0006048">
    <property type="term" value="P:UDP-N-acetylglucosamine biosynthetic process"/>
    <property type="evidence" value="ECO:0007669"/>
    <property type="project" value="TreeGrafter"/>
</dbReference>
<dbReference type="Proteomes" id="UP000095192">
    <property type="component" value="Unassembled WGS sequence"/>
</dbReference>
<dbReference type="GO" id="GO:0003977">
    <property type="term" value="F:UDP-N-acetylglucosamine diphosphorylase activity"/>
    <property type="evidence" value="ECO:0007669"/>
    <property type="project" value="UniProtKB-EC"/>
</dbReference>
<comment type="pathway">
    <text evidence="1">Nucleotide-sugar biosynthesis; UDP-N-acetyl-alpha-D-glucosamine biosynthesis; UDP-N-acetyl-alpha-D-glucosamine from N-acetyl-alpha-D-glucosamine 1-phosphate: step 1/1.</text>
</comment>
<keyword evidence="4" id="KW-0808">Transferase</keyword>
<evidence type="ECO:0000313" key="7">
    <source>
        <dbReference type="EMBL" id="OEH74638.1"/>
    </source>
</evidence>
<comment type="similarity">
    <text evidence="2">Belongs to the UDPGP type 1 family.</text>
</comment>
<dbReference type="AlphaFoldDB" id="A0A1D3CTY2"/>
<proteinExistence type="inferred from homology"/>
<dbReference type="InterPro" id="IPR039741">
    <property type="entry name" value="UDP-sugar_pyrophosphorylase"/>
</dbReference>
<keyword evidence="8" id="KW-1185">Reference proteome</keyword>
<dbReference type="VEuPathDB" id="ToxoDB:LOC34618905"/>
<evidence type="ECO:0000256" key="6">
    <source>
        <dbReference type="ARBA" id="ARBA00048493"/>
    </source>
</evidence>
<dbReference type="EC" id="2.7.7.23" evidence="3"/>
<evidence type="ECO:0000256" key="5">
    <source>
        <dbReference type="ARBA" id="ARBA00022695"/>
    </source>
</evidence>
<keyword evidence="5" id="KW-0548">Nucleotidyltransferase</keyword>
<dbReference type="Pfam" id="PF01704">
    <property type="entry name" value="UDPGP"/>
    <property type="match status" value="1"/>
</dbReference>
<organism evidence="7 8">
    <name type="scientific">Cyclospora cayetanensis</name>
    <dbReference type="NCBI Taxonomy" id="88456"/>
    <lineage>
        <taxon>Eukaryota</taxon>
        <taxon>Sar</taxon>
        <taxon>Alveolata</taxon>
        <taxon>Apicomplexa</taxon>
        <taxon>Conoidasida</taxon>
        <taxon>Coccidia</taxon>
        <taxon>Eucoccidiorida</taxon>
        <taxon>Eimeriorina</taxon>
        <taxon>Eimeriidae</taxon>
        <taxon>Cyclospora</taxon>
    </lineage>
</organism>
<name>A0A1D3CTY2_9EIME</name>